<accession>A0A845FFB2</accession>
<evidence type="ECO:0000313" key="1">
    <source>
        <dbReference type="EMBL" id="MYL72650.1"/>
    </source>
</evidence>
<name>A0A845FFB2_9BACI</name>
<dbReference type="RefSeq" id="WP_160916272.1">
    <property type="nucleotide sequence ID" value="NZ_WMFA01000011.1"/>
</dbReference>
<sequence length="111" mass="12350">MKKRIIIGLISATVLTWASVFTVFSINQDAGVLESGEHSFTRSMNSEGKNLNDQRIVDFFERNVGVDDEASGTIIGEKTLTKEWVKDVREDGKLSIDTLLKSLKLNDTDNS</sequence>
<comment type="caution">
    <text evidence="1">The sequence shown here is derived from an EMBL/GenBank/DDBJ whole genome shotgun (WGS) entry which is preliminary data.</text>
</comment>
<evidence type="ECO:0000313" key="2">
    <source>
        <dbReference type="Proteomes" id="UP000450457"/>
    </source>
</evidence>
<dbReference type="Proteomes" id="UP000450457">
    <property type="component" value="Unassembled WGS sequence"/>
</dbReference>
<protein>
    <submittedName>
        <fullName evidence="1">Uncharacterized protein</fullName>
    </submittedName>
</protein>
<dbReference type="AlphaFoldDB" id="A0A845FFB2"/>
<gene>
    <name evidence="1" type="ORF">GLW00_17605</name>
</gene>
<proteinExistence type="predicted"/>
<dbReference type="GeneID" id="78008834"/>
<dbReference type="EMBL" id="WMFA01000011">
    <property type="protein sequence ID" value="MYL72650.1"/>
    <property type="molecule type" value="Genomic_DNA"/>
</dbReference>
<organism evidence="1 2">
    <name type="scientific">Halobacillus litoralis</name>
    <dbReference type="NCBI Taxonomy" id="45668"/>
    <lineage>
        <taxon>Bacteria</taxon>
        <taxon>Bacillati</taxon>
        <taxon>Bacillota</taxon>
        <taxon>Bacilli</taxon>
        <taxon>Bacillales</taxon>
        <taxon>Bacillaceae</taxon>
        <taxon>Halobacillus</taxon>
    </lineage>
</organism>
<dbReference type="OrthoDB" id="2972449at2"/>
<reference evidence="1 2" key="1">
    <citation type="submission" date="2019-11" db="EMBL/GenBank/DDBJ databases">
        <title>Genome sequences of 17 halophilic strains isolated from different environments.</title>
        <authorList>
            <person name="Furrow R.E."/>
        </authorList>
    </citation>
    <scope>NUCLEOTIDE SEQUENCE [LARGE SCALE GENOMIC DNA]</scope>
    <source>
        <strain evidence="1 2">SL-4</strain>
    </source>
</reference>